<accession>D1B6Q9</accession>
<evidence type="ECO:0000313" key="1">
    <source>
        <dbReference type="EMBL" id="ACZ19700.1"/>
    </source>
</evidence>
<sequence length="142" mass="16286">MRLWSIHPKYLDAKGLVALWREALLARKVLSGGTVGYRNHPQLIRFKRMSHPVGAVSAYLAFVLEEARSRGYRFDPSKLGESFDSSPIPVTEGQLMYEWEHLMGKLKVRDPARWNSLRSVSRVEPHPMMEVVPGPVEDWEVT</sequence>
<dbReference type="InterPro" id="IPR004260">
    <property type="entry name" value="Pyr-dimer_DNA_glycosylase"/>
</dbReference>
<dbReference type="GO" id="GO:0016829">
    <property type="term" value="F:lyase activity"/>
    <property type="evidence" value="ECO:0007669"/>
    <property type="project" value="UniProtKB-KW"/>
</dbReference>
<proteinExistence type="predicted"/>
<dbReference type="RefSeq" id="WP_012870211.1">
    <property type="nucleotide sequence ID" value="NC_013522.1"/>
</dbReference>
<organism evidence="1 2">
    <name type="scientific">Thermanaerovibrio acidaminovorans (strain ATCC 49978 / DSM 6589 / Su883)</name>
    <name type="common">Selenomonas acidaminovorans</name>
    <dbReference type="NCBI Taxonomy" id="525903"/>
    <lineage>
        <taxon>Bacteria</taxon>
        <taxon>Thermotogati</taxon>
        <taxon>Synergistota</taxon>
        <taxon>Synergistia</taxon>
        <taxon>Synergistales</taxon>
        <taxon>Synergistaceae</taxon>
        <taxon>Thermanaerovibrio</taxon>
    </lineage>
</organism>
<dbReference type="STRING" id="525903.Taci_1470"/>
<dbReference type="PATRIC" id="fig|525903.6.peg.1470"/>
<dbReference type="AlphaFoldDB" id="D1B6Q9"/>
<dbReference type="Proteomes" id="UP000002030">
    <property type="component" value="Chromosome"/>
</dbReference>
<name>D1B6Q9_THEAS</name>
<dbReference type="OrthoDB" id="9782576at2"/>
<keyword evidence="2" id="KW-1185">Reference proteome</keyword>
<dbReference type="HOGENOM" id="CLU_120482_0_0_0"/>
<dbReference type="Pfam" id="PF03013">
    <property type="entry name" value="Pyr_excise"/>
    <property type="match status" value="1"/>
</dbReference>
<reference evidence="1 2" key="1">
    <citation type="journal article" date="2009" name="Stand. Genomic Sci.">
        <title>Complete genome sequence of Thermanaerovibrio acidaminovorans type strain (Su883).</title>
        <authorList>
            <person name="Chovatia M."/>
            <person name="Sikorski J."/>
            <person name="Schroder M."/>
            <person name="Lapidus A."/>
            <person name="Nolan M."/>
            <person name="Tice H."/>
            <person name="Glavina Del Rio T."/>
            <person name="Copeland A."/>
            <person name="Cheng J.F."/>
            <person name="Lucas S."/>
            <person name="Chen F."/>
            <person name="Bruce D."/>
            <person name="Goodwin L."/>
            <person name="Pitluck S."/>
            <person name="Ivanova N."/>
            <person name="Mavromatis K."/>
            <person name="Ovchinnikova G."/>
            <person name="Pati A."/>
            <person name="Chen A."/>
            <person name="Palaniappan K."/>
            <person name="Land M."/>
            <person name="Hauser L."/>
            <person name="Chang Y.J."/>
            <person name="Jeffries C.D."/>
            <person name="Chain P."/>
            <person name="Saunders E."/>
            <person name="Detter J.C."/>
            <person name="Brettin T."/>
            <person name="Rohde M."/>
            <person name="Goker M."/>
            <person name="Spring S."/>
            <person name="Bristow J."/>
            <person name="Markowitz V."/>
            <person name="Hugenholtz P."/>
            <person name="Kyrpides N.C."/>
            <person name="Klenk H.P."/>
            <person name="Eisen J.A."/>
        </authorList>
    </citation>
    <scope>NUCLEOTIDE SEQUENCE [LARGE SCALE GENOMIC DNA]</scope>
    <source>
        <strain evidence="2">ATCC 49978 / DSM 6589 / Su883</strain>
    </source>
</reference>
<protein>
    <submittedName>
        <fullName evidence="1">Pyrimidine dimer DNA glycosylase /DNA-(Apurinic or apyrimidinic site) lyase</fullName>
    </submittedName>
</protein>
<gene>
    <name evidence="1" type="ordered locus">Taci_1470</name>
</gene>
<dbReference type="KEGG" id="tai:Taci_1470"/>
<dbReference type="eggNOG" id="ENOG503195F">
    <property type="taxonomic scope" value="Bacteria"/>
</dbReference>
<keyword evidence="1" id="KW-0456">Lyase</keyword>
<dbReference type="EnsemblBacteria" id="ACZ19700">
    <property type="protein sequence ID" value="ACZ19700"/>
    <property type="gene ID" value="Taci_1470"/>
</dbReference>
<evidence type="ECO:0000313" key="2">
    <source>
        <dbReference type="Proteomes" id="UP000002030"/>
    </source>
</evidence>
<dbReference type="EMBL" id="CP001818">
    <property type="protein sequence ID" value="ACZ19700.1"/>
    <property type="molecule type" value="Genomic_DNA"/>
</dbReference>